<dbReference type="InterPro" id="IPR012989">
    <property type="entry name" value="SEP_domain"/>
</dbReference>
<feature type="region of interest" description="Disordered" evidence="2">
    <location>
        <begin position="44"/>
        <end position="67"/>
    </location>
</feature>
<keyword evidence="6" id="KW-1185">Reference proteome</keyword>
<dbReference type="Proteomes" id="UP001472866">
    <property type="component" value="Chromosome 09"/>
</dbReference>
<feature type="compositionally biased region" description="Basic and acidic residues" evidence="2">
    <location>
        <begin position="206"/>
        <end position="216"/>
    </location>
</feature>
<keyword evidence="1" id="KW-0175">Coiled coil</keyword>
<evidence type="ECO:0000256" key="2">
    <source>
        <dbReference type="SAM" id="MobiDB-lite"/>
    </source>
</evidence>
<evidence type="ECO:0000313" key="6">
    <source>
        <dbReference type="Proteomes" id="UP001472866"/>
    </source>
</evidence>
<dbReference type="InterPro" id="IPR036241">
    <property type="entry name" value="NSFL1C_SEP_dom_sf"/>
</dbReference>
<feature type="coiled-coil region" evidence="1">
    <location>
        <begin position="9"/>
        <end position="43"/>
    </location>
</feature>
<dbReference type="PANTHER" id="PTHR23333">
    <property type="entry name" value="UBX DOMAIN CONTAINING PROTEIN"/>
    <property type="match status" value="1"/>
</dbReference>
<organism evidence="5 6">
    <name type="scientific">Chloropicon roscoffensis</name>
    <dbReference type="NCBI Taxonomy" id="1461544"/>
    <lineage>
        <taxon>Eukaryota</taxon>
        <taxon>Viridiplantae</taxon>
        <taxon>Chlorophyta</taxon>
        <taxon>Chloropicophyceae</taxon>
        <taxon>Chloropicales</taxon>
        <taxon>Chloropicaceae</taxon>
        <taxon>Chloropicon</taxon>
    </lineage>
</organism>
<dbReference type="Gene3D" id="3.30.420.210">
    <property type="entry name" value="SEP domain"/>
    <property type="match status" value="1"/>
</dbReference>
<reference evidence="5 6" key="1">
    <citation type="submission" date="2024-03" db="EMBL/GenBank/DDBJ databases">
        <title>Complete genome sequence of the green alga Chloropicon roscoffensis RCC1871.</title>
        <authorList>
            <person name="Lemieux C."/>
            <person name="Pombert J.-F."/>
            <person name="Otis C."/>
            <person name="Turmel M."/>
        </authorList>
    </citation>
    <scope>NUCLEOTIDE SEQUENCE [LARGE SCALE GENOMIC DNA]</scope>
    <source>
        <strain evidence="5 6">RCC1871</strain>
    </source>
</reference>
<dbReference type="GO" id="GO:0043161">
    <property type="term" value="P:proteasome-mediated ubiquitin-dependent protein catabolic process"/>
    <property type="evidence" value="ECO:0007669"/>
    <property type="project" value="TreeGrafter"/>
</dbReference>
<dbReference type="AlphaFoldDB" id="A0AAX4PCS0"/>
<sequence>MAPTLMESLNQALSRLNVFERELKKAKESIRKKDVEIQELRLQLRQGQPGGGGAAPASRSSDSHDTAKYVSEMRAELAEMKAFLNDYGMVWIGGNTKKVGGEGEAGAKAKAPNSSKELTINPENVKLIEKSVGELNQIVDASQRDTVYLVLYKDGIVFNGSSFRTFGDKTAQRVVCDLADGYFPQELRSTYPEGVRISLSLKHSQTHREATEEAKPKAKPGKPKFRSNIRQLGELDDGSGGEGEGSTEGFLDRIPKTVIQNGKIVQMREDIAGLVGAANPGKPEKTNIHSLFTQKLNMAELSRQYLVESDEEEDGGPAEEQEEAPRTVIQIKREDGMQTYVLKLPPWATIRDVRRALDSHRRDEGGRCDPEYALRSAFPPQIYSDETQTLEQAGLVPNATLFMMKQGG</sequence>
<dbReference type="PANTHER" id="PTHR23333:SF4">
    <property type="entry name" value="UBX DOMAIN-CONTAINING PROTEIN 11"/>
    <property type="match status" value="1"/>
</dbReference>
<proteinExistence type="predicted"/>
<dbReference type="Gene3D" id="3.10.20.90">
    <property type="entry name" value="Phosphatidylinositol 3-kinase Catalytic Subunit, Chain A, domain 1"/>
    <property type="match status" value="1"/>
</dbReference>
<accession>A0AAX4PCS0</accession>
<dbReference type="SMART" id="SM00166">
    <property type="entry name" value="UBX"/>
    <property type="match status" value="1"/>
</dbReference>
<gene>
    <name evidence="5" type="ORF">HKI87_09g57040</name>
</gene>
<dbReference type="Pfam" id="PF08059">
    <property type="entry name" value="SEP"/>
    <property type="match status" value="1"/>
</dbReference>
<dbReference type="SUPFAM" id="SSF54236">
    <property type="entry name" value="Ubiquitin-like"/>
    <property type="match status" value="1"/>
</dbReference>
<protein>
    <submittedName>
        <fullName evidence="5">UBX domain-containing protein</fullName>
    </submittedName>
</protein>
<feature type="compositionally biased region" description="Basic residues" evidence="2">
    <location>
        <begin position="217"/>
        <end position="227"/>
    </location>
</feature>
<dbReference type="PROSITE" id="PS50033">
    <property type="entry name" value="UBX"/>
    <property type="match status" value="1"/>
</dbReference>
<name>A0AAX4PCS0_9CHLO</name>
<evidence type="ECO:0000259" key="3">
    <source>
        <dbReference type="PROSITE" id="PS50033"/>
    </source>
</evidence>
<dbReference type="PROSITE" id="PS51399">
    <property type="entry name" value="SEP"/>
    <property type="match status" value="1"/>
</dbReference>
<evidence type="ECO:0000313" key="5">
    <source>
        <dbReference type="EMBL" id="WZN64150.1"/>
    </source>
</evidence>
<dbReference type="EMBL" id="CP151509">
    <property type="protein sequence ID" value="WZN64150.1"/>
    <property type="molecule type" value="Genomic_DNA"/>
</dbReference>
<dbReference type="InterPro" id="IPR001012">
    <property type="entry name" value="UBX_dom"/>
</dbReference>
<feature type="domain" description="UBX" evidence="3">
    <location>
        <begin position="322"/>
        <end position="403"/>
    </location>
</feature>
<dbReference type="Pfam" id="PF00789">
    <property type="entry name" value="UBX"/>
    <property type="match status" value="1"/>
</dbReference>
<dbReference type="SUPFAM" id="SSF102848">
    <property type="entry name" value="NSFL1 (p97 ATPase) cofactor p47, SEP domain"/>
    <property type="match status" value="1"/>
</dbReference>
<dbReference type="InterPro" id="IPR029071">
    <property type="entry name" value="Ubiquitin-like_domsf"/>
</dbReference>
<feature type="region of interest" description="Disordered" evidence="2">
    <location>
        <begin position="202"/>
        <end position="250"/>
    </location>
</feature>
<evidence type="ECO:0000259" key="4">
    <source>
        <dbReference type="PROSITE" id="PS51399"/>
    </source>
</evidence>
<feature type="domain" description="SEP" evidence="4">
    <location>
        <begin position="144"/>
        <end position="209"/>
    </location>
</feature>
<evidence type="ECO:0000256" key="1">
    <source>
        <dbReference type="SAM" id="Coils"/>
    </source>
</evidence>
<dbReference type="GO" id="GO:0043130">
    <property type="term" value="F:ubiquitin binding"/>
    <property type="evidence" value="ECO:0007669"/>
    <property type="project" value="TreeGrafter"/>
</dbReference>